<accession>A0ACC1N1P1</accession>
<organism evidence="1 2">
    <name type="scientific">Zarea fungicola</name>
    <dbReference type="NCBI Taxonomy" id="93591"/>
    <lineage>
        <taxon>Eukaryota</taxon>
        <taxon>Fungi</taxon>
        <taxon>Dikarya</taxon>
        <taxon>Ascomycota</taxon>
        <taxon>Pezizomycotina</taxon>
        <taxon>Sordariomycetes</taxon>
        <taxon>Hypocreomycetidae</taxon>
        <taxon>Hypocreales</taxon>
        <taxon>Cordycipitaceae</taxon>
        <taxon>Zarea</taxon>
    </lineage>
</organism>
<dbReference type="EMBL" id="JANJQO010001015">
    <property type="protein sequence ID" value="KAJ2973167.1"/>
    <property type="molecule type" value="Genomic_DNA"/>
</dbReference>
<name>A0ACC1N1P1_9HYPO</name>
<gene>
    <name evidence="1" type="ORF">NQ176_g6759</name>
</gene>
<dbReference type="Proteomes" id="UP001143910">
    <property type="component" value="Unassembled WGS sequence"/>
</dbReference>
<evidence type="ECO:0000313" key="2">
    <source>
        <dbReference type="Proteomes" id="UP001143910"/>
    </source>
</evidence>
<reference evidence="1" key="1">
    <citation type="submission" date="2022-08" db="EMBL/GenBank/DDBJ databases">
        <title>Genome Sequence of Lecanicillium fungicola.</title>
        <authorList>
            <person name="Buettner E."/>
        </authorList>
    </citation>
    <scope>NUCLEOTIDE SEQUENCE</scope>
    <source>
        <strain evidence="1">Babe33</strain>
    </source>
</reference>
<evidence type="ECO:0000313" key="1">
    <source>
        <dbReference type="EMBL" id="KAJ2973167.1"/>
    </source>
</evidence>
<comment type="caution">
    <text evidence="1">The sequence shown here is derived from an EMBL/GenBank/DDBJ whole genome shotgun (WGS) entry which is preliminary data.</text>
</comment>
<protein>
    <submittedName>
        <fullName evidence="1">Uncharacterized protein</fullName>
    </submittedName>
</protein>
<sequence length="878" mass="97765">MAWTIFTAESTPDVTLHSHNELFHSKEQLQPIEDFYAPEEASECSSSDTPPPLPPPARPLLRFTANHTPKDVAAGFVFGTDPELCDIVIPQGPRASISARQFAVTFRTDTGSVILKNLSRRGTRIKIINREAIRLQSQRAFDDARIRVHLGQTKILLTKPWDSDDIGVEYQAFLAKLALVAPALGRMGPIVKPGRGAALLPASQYTMDRKLGHGGFGTVHRAIHKFTGGFVAIKGFNQSSDASWKEANILCSLRHENIVTFYEFNLRAQDGPQLVMEYTPLGSMLDQSRERNYNDIEGRAIIRQTLQALTYLHARRITHRDIKPANILVFTRDPEMHVKVADFGISKEADEFSTRCGTQRYVAPEVYNPPYTSKADLWSLGVVVLELWVSLPAGPEERETEEQWARKILEQKGKATGTVKAFLENLLEMNPEKRMSAAECLELPFLRQSDGKAHGSIGTAELSMREATDADIREMQSNNDSREHQEGQVNAVAELNDEPPGANDGPKLQPAIVQGNRPDTEYQLGSKLPGTKEAVAIVPRGSPMDIDKSLSVPIPTMPMADYRTVSTQLLRPRPKGQSTSPHDIQMASPPMPLPDTMPVSSKRYIRFFSWRGKYIAYNPSRTTVNITQILRVAGFQRGVFQRRAIQGMVGDVVQEEYGVHDEGTYIVYGEAMQICRHLNIHVKVMPGPQGPARDDSIPRRRQFSASTPPDSTRRFITHANGVRPIPGGQTGMNRLSLTDDDLSARKWFQSTMEDLGCRVTIDQLGNMFAQKQGRGKSSAPMIAMGSHLDTQPRGGRYDGILGVVAAVEVMRTLADNDYETHFDVGVVNWTNVHSHTPRAHTSDTSQRRGCSIPHLHDGLWCLGWQDPARDGLVDRRRL</sequence>
<keyword evidence="2" id="KW-1185">Reference proteome</keyword>
<proteinExistence type="predicted"/>